<dbReference type="RefSeq" id="WP_120117939.1">
    <property type="nucleotide sequence ID" value="NZ_QYTW02000014.1"/>
</dbReference>
<evidence type="ECO:0000313" key="13">
    <source>
        <dbReference type="Proteomes" id="UP000287296"/>
    </source>
</evidence>
<dbReference type="Proteomes" id="UP000287296">
    <property type="component" value="Unassembled WGS sequence"/>
</dbReference>
<keyword evidence="7 11" id="KW-0093">Biotin biosynthesis</keyword>
<evidence type="ECO:0000256" key="6">
    <source>
        <dbReference type="ARBA" id="ARBA00022741"/>
    </source>
</evidence>
<evidence type="ECO:0000256" key="9">
    <source>
        <dbReference type="ARBA" id="ARBA00022842"/>
    </source>
</evidence>
<proteinExistence type="inferred from homology"/>
<comment type="function">
    <text evidence="11">Catalyzes the transformation of pimelate into pimeloyl-CoA with concomitant hydrolysis of ATP to AMP.</text>
</comment>
<dbReference type="GO" id="GO:0009102">
    <property type="term" value="P:biotin biosynthetic process"/>
    <property type="evidence" value="ECO:0007669"/>
    <property type="project" value="UniProtKB-UniRule"/>
</dbReference>
<dbReference type="GO" id="GO:0005524">
    <property type="term" value="F:ATP binding"/>
    <property type="evidence" value="ECO:0007669"/>
    <property type="project" value="UniProtKB-KW"/>
</dbReference>
<dbReference type="NCBIfam" id="NF002360">
    <property type="entry name" value="PRK01322.1"/>
    <property type="match status" value="1"/>
</dbReference>
<dbReference type="OrthoDB" id="9792985at2"/>
<accession>A0A429X6P6</accession>
<evidence type="ECO:0000256" key="3">
    <source>
        <dbReference type="ARBA" id="ARBA00011738"/>
    </source>
</evidence>
<comment type="pathway">
    <text evidence="2 11">Metabolic intermediate metabolism; pimeloyl-CoA biosynthesis; pimeloyl-CoA from pimelate: step 1/1.</text>
</comment>
<evidence type="ECO:0000256" key="5">
    <source>
        <dbReference type="ARBA" id="ARBA00022598"/>
    </source>
</evidence>
<evidence type="ECO:0000256" key="4">
    <source>
        <dbReference type="ARBA" id="ARBA00012984"/>
    </source>
</evidence>
<dbReference type="GO" id="GO:0042410">
    <property type="term" value="F:6-carboxyhexanoate-CoA ligase activity"/>
    <property type="evidence" value="ECO:0007669"/>
    <property type="project" value="UniProtKB-UniRule"/>
</dbReference>
<comment type="cofactor">
    <cofactor evidence="1 11">
        <name>Mg(2+)</name>
        <dbReference type="ChEBI" id="CHEBI:18420"/>
    </cofactor>
</comment>
<evidence type="ECO:0000256" key="11">
    <source>
        <dbReference type="HAMAP-Rule" id="MF_00668"/>
    </source>
</evidence>
<reference evidence="12 13" key="1">
    <citation type="submission" date="2018-12" db="EMBL/GenBank/DDBJ databases">
        <authorList>
            <person name="Sun L."/>
            <person name="Chen Z."/>
        </authorList>
    </citation>
    <scope>NUCLEOTIDE SEQUENCE [LARGE SCALE GENOMIC DNA]</scope>
    <source>
        <strain evidence="12 13">LMG 29736</strain>
    </source>
</reference>
<organism evidence="12 13">
    <name type="scientific">Siminovitchia terrae</name>
    <name type="common">Bacillus terrae</name>
    <dbReference type="NCBI Taxonomy" id="1914933"/>
    <lineage>
        <taxon>Bacteria</taxon>
        <taxon>Bacillati</taxon>
        <taxon>Bacillota</taxon>
        <taxon>Bacilli</taxon>
        <taxon>Bacillales</taxon>
        <taxon>Bacillaceae</taxon>
        <taxon>Siminovitchia</taxon>
    </lineage>
</organism>
<dbReference type="EC" id="6.2.1.14" evidence="4 11"/>
<keyword evidence="5 11" id="KW-0436">Ligase</keyword>
<dbReference type="GO" id="GO:0000287">
    <property type="term" value="F:magnesium ion binding"/>
    <property type="evidence" value="ECO:0007669"/>
    <property type="project" value="UniProtKB-UniRule"/>
</dbReference>
<keyword evidence="6 11" id="KW-0547">Nucleotide-binding</keyword>
<comment type="subunit">
    <text evidence="3 11">Homodimer.</text>
</comment>
<evidence type="ECO:0000256" key="8">
    <source>
        <dbReference type="ARBA" id="ARBA00022840"/>
    </source>
</evidence>
<comment type="similarity">
    <text evidence="11">Belongs to the BioW family.</text>
</comment>
<dbReference type="NCBIfam" id="TIGR01204">
    <property type="entry name" value="bioW"/>
    <property type="match status" value="1"/>
</dbReference>
<sequence>MKSQTYYSVRMRAAKGGAHEQGGKHISGGEQISTFDGITHAVNFLLEKGLTHSKGSPDFMQIQFDCIHDPVQLLNPLGVQSHQVESVEKGQALARQLLKQAGVPEECIEALYHHLPGYSGLGGAVLFDIHSGRPIDERGIRVSRMDWQADNYEKWAAYYGMPRNSRMKEALVLATKVTGHPAAVAELCWSDDPDYITGYVASKRLGYRRITKLKKYGDERGCRIFFVNGREDIESYIHYLKKQPIFVRWEEVK</sequence>
<keyword evidence="8 11" id="KW-0067">ATP-binding</keyword>
<dbReference type="InterPro" id="IPR005499">
    <property type="entry name" value="BioW"/>
</dbReference>
<evidence type="ECO:0000256" key="10">
    <source>
        <dbReference type="ARBA" id="ARBA00049553"/>
    </source>
</evidence>
<dbReference type="AlphaFoldDB" id="A0A429X6P6"/>
<protein>
    <recommendedName>
        <fullName evidence="4 11">6-carboxyhexanoate--CoA ligase</fullName>
        <ecNumber evidence="4 11">6.2.1.14</ecNumber>
    </recommendedName>
    <alternativeName>
        <fullName evidence="11">Pimeloyl-CoA synthase</fullName>
    </alternativeName>
</protein>
<dbReference type="Pfam" id="PF03744">
    <property type="entry name" value="BioW"/>
    <property type="match status" value="1"/>
</dbReference>
<name>A0A429X6P6_SIMTE</name>
<evidence type="ECO:0000256" key="7">
    <source>
        <dbReference type="ARBA" id="ARBA00022756"/>
    </source>
</evidence>
<keyword evidence="9 11" id="KW-0460">Magnesium</keyword>
<comment type="caution">
    <text evidence="12">The sequence shown here is derived from an EMBL/GenBank/DDBJ whole genome shotgun (WGS) entry which is preliminary data.</text>
</comment>
<evidence type="ECO:0000256" key="1">
    <source>
        <dbReference type="ARBA" id="ARBA00001946"/>
    </source>
</evidence>
<gene>
    <name evidence="11 12" type="primary">bioW</name>
    <name evidence="12" type="ORF">D5F11_014510</name>
</gene>
<evidence type="ECO:0000256" key="2">
    <source>
        <dbReference type="ARBA" id="ARBA00005075"/>
    </source>
</evidence>
<dbReference type="EMBL" id="QYTW02000014">
    <property type="protein sequence ID" value="RST59108.1"/>
    <property type="molecule type" value="Genomic_DNA"/>
</dbReference>
<dbReference type="HAMAP" id="MF_00668">
    <property type="entry name" value="BioW"/>
    <property type="match status" value="1"/>
</dbReference>
<evidence type="ECO:0000313" key="12">
    <source>
        <dbReference type="EMBL" id="RST59108.1"/>
    </source>
</evidence>
<comment type="catalytic activity">
    <reaction evidence="10 11">
        <text>heptanedioate + ATP + CoA = 6-carboxyhexanoyl-CoA + AMP + diphosphate</text>
        <dbReference type="Rhea" id="RHEA:14781"/>
        <dbReference type="ChEBI" id="CHEBI:30616"/>
        <dbReference type="ChEBI" id="CHEBI:33019"/>
        <dbReference type="ChEBI" id="CHEBI:36165"/>
        <dbReference type="ChEBI" id="CHEBI:57287"/>
        <dbReference type="ChEBI" id="CHEBI:57360"/>
        <dbReference type="ChEBI" id="CHEBI:456215"/>
        <dbReference type="EC" id="6.2.1.14"/>
    </reaction>
</comment>
<dbReference type="UniPathway" id="UPA00999">
    <property type="reaction ID" value="UER00351"/>
</dbReference>